<name>A0A4Q7NS19_9ACTN</name>
<dbReference type="InterPro" id="IPR012349">
    <property type="entry name" value="Split_barrel_FMN-bd"/>
</dbReference>
<dbReference type="AlphaFoldDB" id="A0A4Q7NS19"/>
<dbReference type="PANTHER" id="PTHR34071:SF2">
    <property type="entry name" value="FLAVIN-NUCLEOTIDE-BINDING PROTEIN"/>
    <property type="match status" value="1"/>
</dbReference>
<protein>
    <recommendedName>
        <fullName evidence="3">Nitroimidazol reductase NimA-like FMN-containing flavoprotein (Pyridoxamine 5'-phosphate oxidase superfamily)</fullName>
    </recommendedName>
</protein>
<evidence type="ECO:0000313" key="1">
    <source>
        <dbReference type="EMBL" id="RZS89724.1"/>
    </source>
</evidence>
<dbReference type="Pfam" id="PF12900">
    <property type="entry name" value="Pyridox_ox_2"/>
    <property type="match status" value="1"/>
</dbReference>
<dbReference type="PANTHER" id="PTHR34071">
    <property type="entry name" value="5-NITROIMIDAZOLE ANTIBIOTICS RESISTANCE PROTEIN, NIMA-FAMILY-RELATED PROTEIN-RELATED"/>
    <property type="match status" value="1"/>
</dbReference>
<dbReference type="SUPFAM" id="SSF50475">
    <property type="entry name" value="FMN-binding split barrel"/>
    <property type="match status" value="1"/>
</dbReference>
<proteinExistence type="predicted"/>
<evidence type="ECO:0000313" key="2">
    <source>
        <dbReference type="Proteomes" id="UP000293638"/>
    </source>
</evidence>
<reference evidence="1 2" key="1">
    <citation type="submission" date="2019-02" db="EMBL/GenBank/DDBJ databases">
        <title>Genomic Encyclopedia of Type Strains, Phase IV (KMG-IV): sequencing the most valuable type-strain genomes for metagenomic binning, comparative biology and taxonomic classification.</title>
        <authorList>
            <person name="Goeker M."/>
        </authorList>
    </citation>
    <scope>NUCLEOTIDE SEQUENCE [LARGE SCALE GENOMIC DNA]</scope>
    <source>
        <strain evidence="1 2">DSM 45622</strain>
    </source>
</reference>
<accession>A0A4Q7NS19</accession>
<comment type="caution">
    <text evidence="1">The sequence shown here is derived from an EMBL/GenBank/DDBJ whole genome shotgun (WGS) entry which is preliminary data.</text>
</comment>
<dbReference type="Gene3D" id="2.30.110.10">
    <property type="entry name" value="Electron Transport, Fmn-binding Protein, Chain A"/>
    <property type="match status" value="1"/>
</dbReference>
<dbReference type="RefSeq" id="WP_165400179.1">
    <property type="nucleotide sequence ID" value="NZ_SGXD01000002.1"/>
</dbReference>
<evidence type="ECO:0008006" key="3">
    <source>
        <dbReference type="Google" id="ProtNLM"/>
    </source>
</evidence>
<dbReference type="InterPro" id="IPR024747">
    <property type="entry name" value="Pyridox_Oxase-rel"/>
</dbReference>
<dbReference type="Proteomes" id="UP000293638">
    <property type="component" value="Unassembled WGS sequence"/>
</dbReference>
<sequence>MAADRTSAITPPPPRRKLERYADEDAAWEFVRSQWLGHLCWAREDGFAQALPMMYAASGSTVWLHGSTGGGLGLRAREAELPASLTVTQLDGIVLARSAVHHSLNYSSVLAHGRLRLVTDEPTKREAFDALLDAVWSGRSTASRPADSRELAATAVLALEVDAITLKRRTGGPVDDEADLALPHWAGVVPLRTVQGTPEPAADLRSGTLGP</sequence>
<gene>
    <name evidence="1" type="ORF">EV189_1497</name>
</gene>
<keyword evidence="2" id="KW-1185">Reference proteome</keyword>
<dbReference type="EMBL" id="SGXD01000002">
    <property type="protein sequence ID" value="RZS89724.1"/>
    <property type="molecule type" value="Genomic_DNA"/>
</dbReference>
<organism evidence="1 2">
    <name type="scientific">Motilibacter rhizosphaerae</name>
    <dbReference type="NCBI Taxonomy" id="598652"/>
    <lineage>
        <taxon>Bacteria</taxon>
        <taxon>Bacillati</taxon>
        <taxon>Actinomycetota</taxon>
        <taxon>Actinomycetes</taxon>
        <taxon>Motilibacterales</taxon>
        <taxon>Motilibacteraceae</taxon>
        <taxon>Motilibacter</taxon>
    </lineage>
</organism>